<feature type="region of interest" description="Disordered" evidence="4">
    <location>
        <begin position="194"/>
        <end position="226"/>
    </location>
</feature>
<dbReference type="InterPro" id="IPR044946">
    <property type="entry name" value="Restrct_endonuc_typeI_TRD_sf"/>
</dbReference>
<dbReference type="PANTHER" id="PTHR30408:SF13">
    <property type="entry name" value="TYPE I RESTRICTION ENZYME HINDI SPECIFICITY SUBUNIT"/>
    <property type="match status" value="1"/>
</dbReference>
<dbReference type="PANTHER" id="PTHR30408">
    <property type="entry name" value="TYPE-1 RESTRICTION ENZYME ECOKI SPECIFICITY PROTEIN"/>
    <property type="match status" value="1"/>
</dbReference>
<evidence type="ECO:0000256" key="1">
    <source>
        <dbReference type="ARBA" id="ARBA00010923"/>
    </source>
</evidence>
<feature type="compositionally biased region" description="Basic and acidic residues" evidence="4">
    <location>
        <begin position="195"/>
        <end position="213"/>
    </location>
</feature>
<keyword evidence="6" id="KW-0378">Hydrolase</keyword>
<comment type="caution">
    <text evidence="6">The sequence shown here is derived from an EMBL/GenBank/DDBJ whole genome shotgun (WGS) entry which is preliminary data.</text>
</comment>
<dbReference type="CDD" id="cd16961">
    <property type="entry name" value="RMtype1_S_TRD-CR_like"/>
    <property type="match status" value="1"/>
</dbReference>
<evidence type="ECO:0000259" key="5">
    <source>
        <dbReference type="Pfam" id="PF01420"/>
    </source>
</evidence>
<dbReference type="InterPro" id="IPR000055">
    <property type="entry name" value="Restrct_endonuc_typeI_TRD"/>
</dbReference>
<dbReference type="GO" id="GO:0009307">
    <property type="term" value="P:DNA restriction-modification system"/>
    <property type="evidence" value="ECO:0007669"/>
    <property type="project" value="UniProtKB-KW"/>
</dbReference>
<dbReference type="Gene3D" id="3.90.220.20">
    <property type="entry name" value="DNA methylase specificity domains"/>
    <property type="match status" value="1"/>
</dbReference>
<keyword evidence="6" id="KW-0255">Endonuclease</keyword>
<reference evidence="6 7" key="1">
    <citation type="submission" date="2018-11" db="EMBL/GenBank/DDBJ databases">
        <title>Genome sequencing of Lachnoanaerobaculum orale DSM 24553T.</title>
        <authorList>
            <person name="Kook J.-K."/>
            <person name="Park S.-N."/>
            <person name="Lim Y.K."/>
        </authorList>
    </citation>
    <scope>NUCLEOTIDE SEQUENCE [LARGE SCALE GENOMIC DNA]</scope>
    <source>
        <strain evidence="6 7">DSM 24553</strain>
    </source>
</reference>
<evidence type="ECO:0000256" key="2">
    <source>
        <dbReference type="ARBA" id="ARBA00022747"/>
    </source>
</evidence>
<evidence type="ECO:0000313" key="7">
    <source>
        <dbReference type="Proteomes" id="UP000276982"/>
    </source>
</evidence>
<evidence type="ECO:0000313" key="6">
    <source>
        <dbReference type="EMBL" id="RRJ16897.1"/>
    </source>
</evidence>
<feature type="domain" description="Type I restriction modification DNA specificity" evidence="5">
    <location>
        <begin position="2"/>
        <end position="175"/>
    </location>
</feature>
<sequence>MAEWVECTIGDLCNTISDTYKGKDEYVVLINTSDVLEGKVMNHETVANKNLKGQFKKTFKKDDILYSEIRPANKRFAFVDFENTSNYIASTKLMVLRHNDTVLPEYLFALLKSNCVIDELQHLAETRSGTFPQITFSSELASMRVFLPDRETQKRIVSVLSSIEKKIDNNLVINNNLPPHPCYARIAAKQRRQTPKTDECLHTDGKVSDRGGNEETAEQFSSLLAA</sequence>
<accession>A0A3P3Q6P3</accession>
<evidence type="ECO:0000256" key="4">
    <source>
        <dbReference type="SAM" id="MobiDB-lite"/>
    </source>
</evidence>
<proteinExistence type="inferred from homology"/>
<dbReference type="RefSeq" id="WP_124952284.1">
    <property type="nucleotide sequence ID" value="NZ_RRCM01000001.1"/>
</dbReference>
<dbReference type="AlphaFoldDB" id="A0A3P3Q6P3"/>
<name>A0A3P3Q6P3_9FIRM</name>
<comment type="similarity">
    <text evidence="1">Belongs to the type-I restriction system S methylase family.</text>
</comment>
<dbReference type="GO" id="GO:0004519">
    <property type="term" value="F:endonuclease activity"/>
    <property type="evidence" value="ECO:0007669"/>
    <property type="project" value="UniProtKB-KW"/>
</dbReference>
<dbReference type="SUPFAM" id="SSF116734">
    <property type="entry name" value="DNA methylase specificity domain"/>
    <property type="match status" value="1"/>
</dbReference>
<evidence type="ECO:0000256" key="3">
    <source>
        <dbReference type="ARBA" id="ARBA00023125"/>
    </source>
</evidence>
<keyword evidence="6" id="KW-0540">Nuclease</keyword>
<dbReference type="Pfam" id="PF01420">
    <property type="entry name" value="Methylase_S"/>
    <property type="match status" value="1"/>
</dbReference>
<keyword evidence="3" id="KW-0238">DNA-binding</keyword>
<dbReference type="GO" id="GO:0003677">
    <property type="term" value="F:DNA binding"/>
    <property type="evidence" value="ECO:0007669"/>
    <property type="project" value="UniProtKB-KW"/>
</dbReference>
<dbReference type="EMBL" id="RRCM01000001">
    <property type="protein sequence ID" value="RRJ16897.1"/>
    <property type="molecule type" value="Genomic_DNA"/>
</dbReference>
<dbReference type="InterPro" id="IPR052021">
    <property type="entry name" value="Type-I_RS_S_subunit"/>
</dbReference>
<keyword evidence="7" id="KW-1185">Reference proteome</keyword>
<keyword evidence="2" id="KW-0680">Restriction system</keyword>
<organism evidence="6 7">
    <name type="scientific">Lachnoanaerobaculum orale</name>
    <dbReference type="NCBI Taxonomy" id="979627"/>
    <lineage>
        <taxon>Bacteria</taxon>
        <taxon>Bacillati</taxon>
        <taxon>Bacillota</taxon>
        <taxon>Clostridia</taxon>
        <taxon>Lachnospirales</taxon>
        <taxon>Lachnospiraceae</taxon>
        <taxon>Lachnoanaerobaculum</taxon>
    </lineage>
</organism>
<gene>
    <name evidence="6" type="ORF">EHW90_07915</name>
</gene>
<protein>
    <submittedName>
        <fullName evidence="6">Restriction endonuclease subunit S</fullName>
    </submittedName>
</protein>
<dbReference type="Proteomes" id="UP000276982">
    <property type="component" value="Unassembled WGS sequence"/>
</dbReference>